<feature type="domain" description="Peptidase M13 N-terminal" evidence="9">
    <location>
        <begin position="2"/>
        <end position="345"/>
    </location>
</feature>
<name>A0A915L194_ROMCU</name>
<keyword evidence="6" id="KW-0862">Zinc</keyword>
<dbReference type="Pfam" id="PF01431">
    <property type="entry name" value="Peptidase_M13"/>
    <property type="match status" value="1"/>
</dbReference>
<accession>A0A915L194</accession>
<keyword evidence="7" id="KW-0482">Metalloprotease</keyword>
<dbReference type="PRINTS" id="PR00786">
    <property type="entry name" value="NEPRILYSIN"/>
</dbReference>
<dbReference type="Proteomes" id="UP000887565">
    <property type="component" value="Unplaced"/>
</dbReference>
<reference evidence="11" key="1">
    <citation type="submission" date="2022-11" db="UniProtKB">
        <authorList>
            <consortium name="WormBaseParasite"/>
        </authorList>
    </citation>
    <scope>IDENTIFICATION</scope>
</reference>
<dbReference type="InterPro" id="IPR018497">
    <property type="entry name" value="Peptidase_M13_C"/>
</dbReference>
<keyword evidence="10" id="KW-1185">Reference proteome</keyword>
<evidence type="ECO:0000259" key="8">
    <source>
        <dbReference type="Pfam" id="PF01431"/>
    </source>
</evidence>
<dbReference type="CDD" id="cd08662">
    <property type="entry name" value="M13"/>
    <property type="match status" value="1"/>
</dbReference>
<dbReference type="PANTHER" id="PTHR11733">
    <property type="entry name" value="ZINC METALLOPROTEASE FAMILY M13 NEPRILYSIN-RELATED"/>
    <property type="match status" value="1"/>
</dbReference>
<dbReference type="WBParaSite" id="nRc.2.0.1.t44939-RA">
    <property type="protein sequence ID" value="nRc.2.0.1.t44939-RA"/>
    <property type="gene ID" value="nRc.2.0.1.g44939"/>
</dbReference>
<evidence type="ECO:0000256" key="3">
    <source>
        <dbReference type="ARBA" id="ARBA00022670"/>
    </source>
</evidence>
<dbReference type="GO" id="GO:0005886">
    <property type="term" value="C:plasma membrane"/>
    <property type="evidence" value="ECO:0007669"/>
    <property type="project" value="TreeGrafter"/>
</dbReference>
<dbReference type="Gene3D" id="3.40.390.10">
    <property type="entry name" value="Collagenase (Catalytic Domain)"/>
    <property type="match status" value="1"/>
</dbReference>
<dbReference type="GO" id="GO:0016485">
    <property type="term" value="P:protein processing"/>
    <property type="evidence" value="ECO:0007669"/>
    <property type="project" value="TreeGrafter"/>
</dbReference>
<dbReference type="OMA" id="RGARDYY"/>
<keyword evidence="4" id="KW-0479">Metal-binding</keyword>
<dbReference type="GO" id="GO:0046872">
    <property type="term" value="F:metal ion binding"/>
    <property type="evidence" value="ECO:0007669"/>
    <property type="project" value="UniProtKB-KW"/>
</dbReference>
<protein>
    <submittedName>
        <fullName evidence="11">Uncharacterized protein</fullName>
    </submittedName>
</protein>
<dbReference type="GO" id="GO:0004222">
    <property type="term" value="F:metalloendopeptidase activity"/>
    <property type="evidence" value="ECO:0007669"/>
    <property type="project" value="InterPro"/>
</dbReference>
<dbReference type="InterPro" id="IPR024079">
    <property type="entry name" value="MetalloPept_cat_dom_sf"/>
</dbReference>
<dbReference type="Pfam" id="PF05649">
    <property type="entry name" value="Peptidase_M13_N"/>
    <property type="match status" value="1"/>
</dbReference>
<evidence type="ECO:0000313" key="11">
    <source>
        <dbReference type="WBParaSite" id="nRc.2.0.1.t44939-RA"/>
    </source>
</evidence>
<dbReference type="PROSITE" id="PS51885">
    <property type="entry name" value="NEPRILYSIN"/>
    <property type="match status" value="1"/>
</dbReference>
<dbReference type="SUPFAM" id="SSF55486">
    <property type="entry name" value="Metalloproteases ('zincins'), catalytic domain"/>
    <property type="match status" value="1"/>
</dbReference>
<comment type="similarity">
    <text evidence="2">Belongs to the peptidase M13 family.</text>
</comment>
<evidence type="ECO:0000256" key="2">
    <source>
        <dbReference type="ARBA" id="ARBA00007357"/>
    </source>
</evidence>
<evidence type="ECO:0000313" key="10">
    <source>
        <dbReference type="Proteomes" id="UP000887565"/>
    </source>
</evidence>
<dbReference type="InterPro" id="IPR008753">
    <property type="entry name" value="Peptidase_M13_N"/>
</dbReference>
<keyword evidence="5" id="KW-0378">Hydrolase</keyword>
<comment type="cofactor">
    <cofactor evidence="1">
        <name>Zn(2+)</name>
        <dbReference type="ChEBI" id="CHEBI:29105"/>
    </cofactor>
</comment>
<sequence length="600" mass="70216">MAKVYYRMCMNTTQINNAGLDPILKPLKELGGWPLLDENFNASTIDLTQLLANLRKYYSLDVFLSFYVYADSKNTTTNILNIDKGSLGLGMGTRDYYLNDTSYGSQMAAYKKFLTDLVLVFAKETKNLTKLDERIMRQIDEILDFEKKIANMTTPEDQRRNHSLLYNKWNIDQLQNHTPVIDWRTYFRLITSDEVYKIFRKPDFTVIVNEPTFMQNLNDLLQNTDKRIVVNYIIWRFLKMWSKILDSRFDDIFQDFAQVMLGRQQKPVRWKHCVPSTVSTFDMAVGALYVKQHFKHEDKEEALSMIKHLQTAFRQLVSKLDWMDEQTKKVAIEKAQAMLNHIGYPEFILNNTALNEYYADLDIMSQPMTFFEMNRKYSLWAQNKDFSELTKPFDRNKFDTSPAIVNAFYSPEKNAISKIWFFSIYKAKNANFLQLFPPVFYNRHFSKATIQTINYGAMGAVIGHEITHGFDDQVRNLAGCQYDRNGNLNDWWTPLAFDGFRQRTECIVEQYNNYTVVEVKTKVNGKLTQGENIADNGGVKEAYMVISMDFSYEEVIMLISGIFSFKAYRKYLDELGTEEMRLPGLLNLTNYQIFFLSYAN</sequence>
<evidence type="ECO:0000256" key="7">
    <source>
        <dbReference type="ARBA" id="ARBA00023049"/>
    </source>
</evidence>
<dbReference type="InterPro" id="IPR042089">
    <property type="entry name" value="Peptidase_M13_dom_2"/>
</dbReference>
<evidence type="ECO:0000256" key="5">
    <source>
        <dbReference type="ARBA" id="ARBA00022801"/>
    </source>
</evidence>
<dbReference type="AlphaFoldDB" id="A0A915L194"/>
<dbReference type="Gene3D" id="1.10.1380.10">
    <property type="entry name" value="Neutral endopeptidase , domain2"/>
    <property type="match status" value="1"/>
</dbReference>
<dbReference type="PANTHER" id="PTHR11733:SF239">
    <property type="entry name" value="NEPRILYSIN-11"/>
    <property type="match status" value="1"/>
</dbReference>
<feature type="domain" description="Peptidase M13 C-terminal" evidence="8">
    <location>
        <begin position="429"/>
        <end position="555"/>
    </location>
</feature>
<dbReference type="InterPro" id="IPR000718">
    <property type="entry name" value="Peptidase_M13"/>
</dbReference>
<keyword evidence="3" id="KW-0645">Protease</keyword>
<evidence type="ECO:0000256" key="1">
    <source>
        <dbReference type="ARBA" id="ARBA00001947"/>
    </source>
</evidence>
<evidence type="ECO:0000256" key="6">
    <source>
        <dbReference type="ARBA" id="ARBA00022833"/>
    </source>
</evidence>
<evidence type="ECO:0000259" key="9">
    <source>
        <dbReference type="Pfam" id="PF05649"/>
    </source>
</evidence>
<proteinExistence type="inferred from homology"/>
<evidence type="ECO:0000256" key="4">
    <source>
        <dbReference type="ARBA" id="ARBA00022723"/>
    </source>
</evidence>
<organism evidence="10 11">
    <name type="scientific">Romanomermis culicivorax</name>
    <name type="common">Nematode worm</name>
    <dbReference type="NCBI Taxonomy" id="13658"/>
    <lineage>
        <taxon>Eukaryota</taxon>
        <taxon>Metazoa</taxon>
        <taxon>Ecdysozoa</taxon>
        <taxon>Nematoda</taxon>
        <taxon>Enoplea</taxon>
        <taxon>Dorylaimia</taxon>
        <taxon>Mermithida</taxon>
        <taxon>Mermithoidea</taxon>
        <taxon>Mermithidae</taxon>
        <taxon>Romanomermis</taxon>
    </lineage>
</organism>